<dbReference type="Proteomes" id="UP000290572">
    <property type="component" value="Unassembled WGS sequence"/>
</dbReference>
<reference evidence="1 2" key="1">
    <citation type="submission" date="2018-03" db="EMBL/GenBank/DDBJ databases">
        <title>Draft genome sequence of Rohu Carp (Labeo rohita).</title>
        <authorList>
            <person name="Das P."/>
            <person name="Kushwaha B."/>
            <person name="Joshi C.G."/>
            <person name="Kumar D."/>
            <person name="Nagpure N.S."/>
            <person name="Sahoo L."/>
            <person name="Das S.P."/>
            <person name="Bit A."/>
            <person name="Patnaik S."/>
            <person name="Meher P.K."/>
            <person name="Jayasankar P."/>
            <person name="Koringa P.G."/>
            <person name="Patel N.V."/>
            <person name="Hinsu A.T."/>
            <person name="Kumar R."/>
            <person name="Pandey M."/>
            <person name="Agarwal S."/>
            <person name="Srivastava S."/>
            <person name="Singh M."/>
            <person name="Iquebal M.A."/>
            <person name="Jaiswal S."/>
            <person name="Angadi U.B."/>
            <person name="Kumar N."/>
            <person name="Raza M."/>
            <person name="Shah T.M."/>
            <person name="Rai A."/>
            <person name="Jena J.K."/>
        </authorList>
    </citation>
    <scope>NUCLEOTIDE SEQUENCE [LARGE SCALE GENOMIC DNA]</scope>
    <source>
        <strain evidence="1">DASCIFA01</strain>
        <tissue evidence="1">Testis</tissue>
    </source>
</reference>
<sequence length="565" mass="66079">MVMNQIRQKAFEISILERQKEKNDFLVSLRTASGLIVFYWDKGLEHFESPAFYVEFMDSLKKWAELTKKTILERCIHSLFAIPEDVIEKVKQKHGTDNQLLLPLRVIRTVFLEIWTNLLAVEDFLYGRTEYQQPQRNFVQAVRQILEKLKQYTDLVDGFDEIIDPTVFPNEKIQFMQHYFTFTVMTFYMGVDSVSLTDEDYEMADKLFTFEAKAFLKLLDNLIERGNLVIKDNDIKKTGTDMQDLWMSVKEMIKRINAEEGAKGHDKFIVALRFFRRLAELYEEEVNDLLSALLSKDLRESFGLFKGIFKNGMDLWKVAQPQMVKVLKVAAEVGKIDINQLFDKVKNAVLQLREKAMEISALEEQNEQDEFVITLRTVSGVLAFYWDKLVEYTESRPFHNMYLAAVRRWKELRVLKNTEKYHTIISPETGLQVWTWADERFGDLFDSGALEYVRWGNGIFGDKRFSQSNWGVLYEMWNIVSSEILHVSINKKNQIIPNVDNEDPLRHLQSFNSVTQMVFNKYVKMIDGLEERISASTKTLRKLMLKTFSATNTVLVNSLAFLLSD</sequence>
<keyword evidence="2" id="KW-1185">Reference proteome</keyword>
<proteinExistence type="predicted"/>
<protein>
    <submittedName>
        <fullName evidence="1">Uncharacterized protein</fullName>
    </submittedName>
</protein>
<name>A0A498LT53_LABRO</name>
<dbReference type="EMBL" id="QBIY01013149">
    <property type="protein sequence ID" value="RXN11300.1"/>
    <property type="molecule type" value="Genomic_DNA"/>
</dbReference>
<organism evidence="1 2">
    <name type="scientific">Labeo rohita</name>
    <name type="common">Indian major carp</name>
    <name type="synonym">Cyprinus rohita</name>
    <dbReference type="NCBI Taxonomy" id="84645"/>
    <lineage>
        <taxon>Eukaryota</taxon>
        <taxon>Metazoa</taxon>
        <taxon>Chordata</taxon>
        <taxon>Craniata</taxon>
        <taxon>Vertebrata</taxon>
        <taxon>Euteleostomi</taxon>
        <taxon>Actinopterygii</taxon>
        <taxon>Neopterygii</taxon>
        <taxon>Teleostei</taxon>
        <taxon>Ostariophysi</taxon>
        <taxon>Cypriniformes</taxon>
        <taxon>Cyprinidae</taxon>
        <taxon>Labeoninae</taxon>
        <taxon>Labeonini</taxon>
        <taxon>Labeo</taxon>
    </lineage>
</organism>
<accession>A0A498LT53</accession>
<comment type="caution">
    <text evidence="1">The sequence shown here is derived from an EMBL/GenBank/DDBJ whole genome shotgun (WGS) entry which is preliminary data.</text>
</comment>
<evidence type="ECO:0000313" key="1">
    <source>
        <dbReference type="EMBL" id="RXN11300.1"/>
    </source>
</evidence>
<dbReference type="AlphaFoldDB" id="A0A498LT53"/>
<evidence type="ECO:0000313" key="2">
    <source>
        <dbReference type="Proteomes" id="UP000290572"/>
    </source>
</evidence>
<gene>
    <name evidence="1" type="ORF">ROHU_010680</name>
</gene>